<comment type="caution">
    <text evidence="1">The sequence shown here is derived from an EMBL/GenBank/DDBJ whole genome shotgun (WGS) entry which is preliminary data.</text>
</comment>
<organism evidence="1">
    <name type="scientific">bioreactor metagenome</name>
    <dbReference type="NCBI Taxonomy" id="1076179"/>
    <lineage>
        <taxon>unclassified sequences</taxon>
        <taxon>metagenomes</taxon>
        <taxon>ecological metagenomes</taxon>
    </lineage>
</organism>
<evidence type="ECO:0000313" key="1">
    <source>
        <dbReference type="EMBL" id="MPN48333.1"/>
    </source>
</evidence>
<proteinExistence type="predicted"/>
<dbReference type="AlphaFoldDB" id="A0A645ILY4"/>
<accession>A0A645ILY4</accession>
<dbReference type="EMBL" id="VSSQ01110574">
    <property type="protein sequence ID" value="MPN48333.1"/>
    <property type="molecule type" value="Genomic_DNA"/>
</dbReference>
<protein>
    <submittedName>
        <fullName evidence="1">Uncharacterized protein</fullName>
    </submittedName>
</protein>
<reference evidence="1" key="1">
    <citation type="submission" date="2019-08" db="EMBL/GenBank/DDBJ databases">
        <authorList>
            <person name="Kucharzyk K."/>
            <person name="Murdoch R.W."/>
            <person name="Higgins S."/>
            <person name="Loffler F."/>
        </authorList>
    </citation>
    <scope>NUCLEOTIDE SEQUENCE</scope>
</reference>
<gene>
    <name evidence="1" type="ORF">SDC9_195940</name>
</gene>
<name>A0A645ILY4_9ZZZZ</name>
<sequence>MHLFQPSQFFTMGTVGKDRMHVTFNGIHDDAVCVIENLVGAVESSCLNA</sequence>